<organism evidence="2 3">
    <name type="scientific">Octopus sinensis</name>
    <name type="common">East Asian common octopus</name>
    <dbReference type="NCBI Taxonomy" id="2607531"/>
    <lineage>
        <taxon>Eukaryota</taxon>
        <taxon>Metazoa</taxon>
        <taxon>Spiralia</taxon>
        <taxon>Lophotrochozoa</taxon>
        <taxon>Mollusca</taxon>
        <taxon>Cephalopoda</taxon>
        <taxon>Coleoidea</taxon>
        <taxon>Octopodiformes</taxon>
        <taxon>Octopoda</taxon>
        <taxon>Incirrata</taxon>
        <taxon>Octopodidae</taxon>
        <taxon>Octopus</taxon>
    </lineage>
</organism>
<dbReference type="PANTHER" id="PTHR23071:SF1">
    <property type="entry name" value="GPI ETHANOLAMINE PHOSPHATE TRANSFERASE 3"/>
    <property type="match status" value="1"/>
</dbReference>
<dbReference type="AlphaFoldDB" id="A0A6P7U3I2"/>
<evidence type="ECO:0000313" key="3">
    <source>
        <dbReference type="RefSeq" id="XP_029655466.1"/>
    </source>
</evidence>
<dbReference type="InterPro" id="IPR039524">
    <property type="entry name" value="PIGO/GPI13"/>
</dbReference>
<dbReference type="KEGG" id="osn:115229214"/>
<keyword evidence="1" id="KW-1133">Transmembrane helix</keyword>
<evidence type="ECO:0000313" key="2">
    <source>
        <dbReference type="Proteomes" id="UP000515154"/>
    </source>
</evidence>
<dbReference type="KEGG" id="osn:115229217"/>
<evidence type="ECO:0000256" key="1">
    <source>
        <dbReference type="SAM" id="Phobius"/>
    </source>
</evidence>
<keyword evidence="1" id="KW-0812">Transmembrane</keyword>
<feature type="transmembrane region" description="Helical" evidence="1">
    <location>
        <begin position="288"/>
        <end position="306"/>
    </location>
</feature>
<dbReference type="InterPro" id="IPR017850">
    <property type="entry name" value="Alkaline_phosphatase_core_sf"/>
</dbReference>
<reference evidence="3 4" key="1">
    <citation type="submission" date="2025-08" db="UniProtKB">
        <authorList>
            <consortium name="RefSeq"/>
        </authorList>
    </citation>
    <scope>IDENTIFICATION</scope>
</reference>
<dbReference type="Gene3D" id="3.40.720.10">
    <property type="entry name" value="Alkaline Phosphatase, subunit A"/>
    <property type="match status" value="1"/>
</dbReference>
<proteinExistence type="predicted"/>
<dbReference type="GO" id="GO:0005789">
    <property type="term" value="C:endoplasmic reticulum membrane"/>
    <property type="evidence" value="ECO:0007669"/>
    <property type="project" value="TreeGrafter"/>
</dbReference>
<sequence>MLNGPYLRRYNEVFKCLHLHLCRQYGIKKSKKLKTHLVQSVITNEFVEIRVDTNLPTDNAIPNNMPDIFVHATQLLLSSKIKSVIDNETILFVFGDHGSVPNGSHGDGEGEEKTALFVYSKKNLSANHYSTTELNQIEQDSFTPTLAALLGVPIPFQNLGSVINELTNPGKNIDIIRNNALQILTFYESLQAKEIISKYIKEAEFQYLSKNYSEASNLYYRFMNETKKSIYKKWRICDTQITIQCFIYSLYLIYPIICITDNKFVPSTLRCLLIGILVYFQSYLPSSFFVPSSICIFVLLTISNIFN</sequence>
<dbReference type="Proteomes" id="UP000515154">
    <property type="component" value="Unplaced"/>
</dbReference>
<dbReference type="GO" id="GO:0051377">
    <property type="term" value="F:mannose-ethanolamine phosphotransferase activity"/>
    <property type="evidence" value="ECO:0007669"/>
    <property type="project" value="TreeGrafter"/>
</dbReference>
<gene>
    <name evidence="3" type="primary">LOC115229214</name>
    <name evidence="4" type="synonym">LOC115229217</name>
</gene>
<name>A0A6P7U3I2_9MOLL</name>
<feature type="transmembrane region" description="Helical" evidence="1">
    <location>
        <begin position="241"/>
        <end position="257"/>
    </location>
</feature>
<dbReference type="RefSeq" id="XP_029655469.1">
    <property type="nucleotide sequence ID" value="XM_029799609.1"/>
</dbReference>
<keyword evidence="2" id="KW-1185">Reference proteome</keyword>
<protein>
    <submittedName>
        <fullName evidence="3 4">GPI ethanolamine phosphate transferase 3-like</fullName>
    </submittedName>
</protein>
<dbReference type="SUPFAM" id="SSF53649">
    <property type="entry name" value="Alkaline phosphatase-like"/>
    <property type="match status" value="1"/>
</dbReference>
<accession>A0A6P7U3I2</accession>
<dbReference type="GO" id="GO:0006506">
    <property type="term" value="P:GPI anchor biosynthetic process"/>
    <property type="evidence" value="ECO:0007669"/>
    <property type="project" value="InterPro"/>
</dbReference>
<keyword evidence="1" id="KW-0472">Membrane</keyword>
<dbReference type="PANTHER" id="PTHR23071">
    <property type="entry name" value="PHOSPHATIDYLINOSITOL GLYCAN"/>
    <property type="match status" value="1"/>
</dbReference>
<evidence type="ECO:0000313" key="4">
    <source>
        <dbReference type="RefSeq" id="XP_029655469.1"/>
    </source>
</evidence>
<dbReference type="RefSeq" id="XP_029655466.1">
    <property type="nucleotide sequence ID" value="XM_029799606.1"/>
</dbReference>